<evidence type="ECO:0000256" key="1">
    <source>
        <dbReference type="SAM" id="MobiDB-lite"/>
    </source>
</evidence>
<gene>
    <name evidence="3" type="ORF">BJX66DRAFT_343752</name>
</gene>
<dbReference type="EMBL" id="JBFTWV010000169">
    <property type="protein sequence ID" value="KAL2784715.1"/>
    <property type="molecule type" value="Genomic_DNA"/>
</dbReference>
<keyword evidence="2" id="KW-1133">Transmembrane helix</keyword>
<evidence type="ECO:0000313" key="4">
    <source>
        <dbReference type="Proteomes" id="UP001610563"/>
    </source>
</evidence>
<feature type="compositionally biased region" description="Polar residues" evidence="1">
    <location>
        <begin position="153"/>
        <end position="163"/>
    </location>
</feature>
<name>A0ABR4FN90_9EURO</name>
<feature type="region of interest" description="Disordered" evidence="1">
    <location>
        <begin position="122"/>
        <end position="180"/>
    </location>
</feature>
<accession>A0ABR4FN90</accession>
<reference evidence="3 4" key="1">
    <citation type="submission" date="2024-07" db="EMBL/GenBank/DDBJ databases">
        <title>Section-level genome sequencing and comparative genomics of Aspergillus sections Usti and Cavernicolus.</title>
        <authorList>
            <consortium name="Lawrence Berkeley National Laboratory"/>
            <person name="Nybo J.L."/>
            <person name="Vesth T.C."/>
            <person name="Theobald S."/>
            <person name="Frisvad J.C."/>
            <person name="Larsen T.O."/>
            <person name="Kjaerboelling I."/>
            <person name="Rothschild-Mancinelli K."/>
            <person name="Lyhne E.K."/>
            <person name="Kogle M.E."/>
            <person name="Barry K."/>
            <person name="Clum A."/>
            <person name="Na H."/>
            <person name="Ledsgaard L."/>
            <person name="Lin J."/>
            <person name="Lipzen A."/>
            <person name="Kuo A."/>
            <person name="Riley R."/>
            <person name="Mondo S."/>
            <person name="Labutti K."/>
            <person name="Haridas S."/>
            <person name="Pangalinan J."/>
            <person name="Salamov A.A."/>
            <person name="Simmons B.A."/>
            <person name="Magnuson J.K."/>
            <person name="Chen J."/>
            <person name="Drula E."/>
            <person name="Henrissat B."/>
            <person name="Wiebenga A."/>
            <person name="Lubbers R.J."/>
            <person name="Gomes A.C."/>
            <person name="Makela M.R."/>
            <person name="Stajich J."/>
            <person name="Grigoriev I.V."/>
            <person name="Mortensen U.H."/>
            <person name="De Vries R.P."/>
            <person name="Baker S.E."/>
            <person name="Andersen M.R."/>
        </authorList>
    </citation>
    <scope>NUCLEOTIDE SEQUENCE [LARGE SCALE GENOMIC DNA]</scope>
    <source>
        <strain evidence="3 4">CBS 209.92</strain>
    </source>
</reference>
<feature type="transmembrane region" description="Helical" evidence="2">
    <location>
        <begin position="186"/>
        <end position="207"/>
    </location>
</feature>
<evidence type="ECO:0000256" key="2">
    <source>
        <dbReference type="SAM" id="Phobius"/>
    </source>
</evidence>
<comment type="caution">
    <text evidence="3">The sequence shown here is derived from an EMBL/GenBank/DDBJ whole genome shotgun (WGS) entry which is preliminary data.</text>
</comment>
<protein>
    <recommendedName>
        <fullName evidence="5">SH3 domain-containing protein</fullName>
    </recommendedName>
</protein>
<feature type="compositionally biased region" description="Low complexity" evidence="1">
    <location>
        <begin position="122"/>
        <end position="149"/>
    </location>
</feature>
<organism evidence="3 4">
    <name type="scientific">Aspergillus keveii</name>
    <dbReference type="NCBI Taxonomy" id="714993"/>
    <lineage>
        <taxon>Eukaryota</taxon>
        <taxon>Fungi</taxon>
        <taxon>Dikarya</taxon>
        <taxon>Ascomycota</taxon>
        <taxon>Pezizomycotina</taxon>
        <taxon>Eurotiomycetes</taxon>
        <taxon>Eurotiomycetidae</taxon>
        <taxon>Eurotiales</taxon>
        <taxon>Aspergillaceae</taxon>
        <taxon>Aspergillus</taxon>
        <taxon>Aspergillus subgen. Nidulantes</taxon>
    </lineage>
</organism>
<proteinExistence type="predicted"/>
<feature type="compositionally biased region" description="Polar residues" evidence="1">
    <location>
        <begin position="662"/>
        <end position="681"/>
    </location>
</feature>
<feature type="compositionally biased region" description="Low complexity" evidence="1">
    <location>
        <begin position="626"/>
        <end position="649"/>
    </location>
</feature>
<feature type="compositionally biased region" description="Polar residues" evidence="1">
    <location>
        <begin position="694"/>
        <end position="720"/>
    </location>
</feature>
<keyword evidence="2" id="KW-0472">Membrane</keyword>
<sequence>MAYLSANSPWNAVLLPEAPKRTVDDGMYHPYTNALPAAAADTAAAAVAGAGAYTAASPLTVDPANAVLAQPSVAAWDPQGTLGLKQLGLSLQTEPTVQTLQTLHTVPTVTISVATSIVTSTVTWSSTPDPSTTLSDTTSSETSETSSSLDIVPTTTSTVDTSQLPPLPPAPEEHHHSHPLSGLDQAGIALGIMGMALILVALIFWRLERKKRALRRHALDDHDHNHDPTHGLPTSKSYRVYSLASSLYTRTRSTLTLASVTERFKPSGGPSILPSIHSRLSDISSHDEMPAPSPAPLHCHAGQFNPSKARDLVQRWLSASSSIARRTLDAVRNFRKPQPSPAQRRSRQPYEYGFCEEYLHIPPPEPTRLEKTLGRLWATGSQVMLATTKKLPLPYPPRAYLPSQMSEKGMMASDSTCSAESDGDHNSHDGICDRHRRQYAQQLGLEVKTSFPSDPEPDPDAVRVQCVASSMVVTVEETTGQNEDAVSARISGTTTATRARTSTGTTAVTVITSLTTDIAYITHIADITVAVSAINLLCFFFRRLLPVVIGIATATTTDPSQTGAFDIIASPGGSFGDNADVTEGETVRLEQNFDNGWALCTVTTTERQGLLPRAYLSTWPIRTGTATATATNTERLSPSPGPGLESSASIANTPTGLERWRSNASRAKTPTPSILSASGNGPSRFYSRPETVASGENSKAPSLKRGQSLSPTVSDASRSS</sequence>
<keyword evidence="4" id="KW-1185">Reference proteome</keyword>
<dbReference type="SUPFAM" id="SSF50044">
    <property type="entry name" value="SH3-domain"/>
    <property type="match status" value="1"/>
</dbReference>
<feature type="region of interest" description="Disordered" evidence="1">
    <location>
        <begin position="626"/>
        <end position="720"/>
    </location>
</feature>
<dbReference type="InterPro" id="IPR036028">
    <property type="entry name" value="SH3-like_dom_sf"/>
</dbReference>
<keyword evidence="2" id="KW-0812">Transmembrane</keyword>
<evidence type="ECO:0008006" key="5">
    <source>
        <dbReference type="Google" id="ProtNLM"/>
    </source>
</evidence>
<evidence type="ECO:0000313" key="3">
    <source>
        <dbReference type="EMBL" id="KAL2784715.1"/>
    </source>
</evidence>
<dbReference type="Proteomes" id="UP001610563">
    <property type="component" value="Unassembled WGS sequence"/>
</dbReference>